<dbReference type="Pfam" id="PF13239">
    <property type="entry name" value="2TM"/>
    <property type="match status" value="1"/>
</dbReference>
<keyword evidence="1" id="KW-0812">Transmembrane</keyword>
<feature type="transmembrane region" description="Helical" evidence="1">
    <location>
        <begin position="48"/>
        <end position="68"/>
    </location>
</feature>
<keyword evidence="4" id="KW-1185">Reference proteome</keyword>
<proteinExistence type="predicted"/>
<organism evidence="3 4">
    <name type="scientific">Chryseobacterium soldanellicola</name>
    <dbReference type="NCBI Taxonomy" id="311333"/>
    <lineage>
        <taxon>Bacteria</taxon>
        <taxon>Pseudomonadati</taxon>
        <taxon>Bacteroidota</taxon>
        <taxon>Flavobacteriia</taxon>
        <taxon>Flavobacteriales</taxon>
        <taxon>Weeksellaceae</taxon>
        <taxon>Chryseobacterium group</taxon>
        <taxon>Chryseobacterium</taxon>
    </lineage>
</organism>
<gene>
    <name evidence="3" type="ORF">SAMN05421664_1575</name>
</gene>
<keyword evidence="1" id="KW-1133">Transmembrane helix</keyword>
<evidence type="ECO:0000313" key="4">
    <source>
        <dbReference type="Proteomes" id="UP000199627"/>
    </source>
</evidence>
<dbReference type="AlphaFoldDB" id="A0A1H1AT45"/>
<evidence type="ECO:0000259" key="2">
    <source>
        <dbReference type="Pfam" id="PF13239"/>
    </source>
</evidence>
<evidence type="ECO:0000256" key="1">
    <source>
        <dbReference type="SAM" id="Phobius"/>
    </source>
</evidence>
<dbReference type="RefSeq" id="WP_089755186.1">
    <property type="nucleotide sequence ID" value="NZ_FNKL01000002.1"/>
</dbReference>
<dbReference type="EMBL" id="FNKL01000002">
    <property type="protein sequence ID" value="SDQ42928.1"/>
    <property type="molecule type" value="Genomic_DNA"/>
</dbReference>
<evidence type="ECO:0000313" key="3">
    <source>
        <dbReference type="EMBL" id="SDQ42928.1"/>
    </source>
</evidence>
<keyword evidence="1" id="KW-0472">Membrane</keyword>
<dbReference type="STRING" id="311333.SAMN05421664_1575"/>
<dbReference type="Proteomes" id="UP000199627">
    <property type="component" value="Unassembled WGS sequence"/>
</dbReference>
<accession>A0A1H1AT45</accession>
<feature type="domain" description="2TM" evidence="2">
    <location>
        <begin position="5"/>
        <end position="82"/>
    </location>
</feature>
<protein>
    <submittedName>
        <fullName evidence="3">2TM domain-containing protein</fullName>
    </submittedName>
</protein>
<name>A0A1H1AT45_9FLAO</name>
<sequence>MDYNQAQERVNQLKKFYKSLTWFAIISIFLFFNDIFKNGKFELTFFNGSIILTIWGIILTVKAVKLFILNSDWEQKVLNEELKKTKQPIDFKS</sequence>
<feature type="transmembrane region" description="Helical" evidence="1">
    <location>
        <begin position="20"/>
        <end position="36"/>
    </location>
</feature>
<reference evidence="4" key="1">
    <citation type="submission" date="2016-10" db="EMBL/GenBank/DDBJ databases">
        <authorList>
            <person name="Varghese N."/>
            <person name="Submissions S."/>
        </authorList>
    </citation>
    <scope>NUCLEOTIDE SEQUENCE [LARGE SCALE GENOMIC DNA]</scope>
    <source>
        <strain evidence="4">DSM 17072</strain>
    </source>
</reference>
<dbReference type="OrthoDB" id="1260494at2"/>
<dbReference type="InterPro" id="IPR025698">
    <property type="entry name" value="2TM_dom"/>
</dbReference>